<proteinExistence type="predicted"/>
<gene>
    <name evidence="1" type="ORF">PC113_g22453</name>
    <name evidence="2" type="ORF">PC117_g26341</name>
    <name evidence="3" type="ORF">PC118_g23733</name>
</gene>
<dbReference type="Proteomes" id="UP000697107">
    <property type="component" value="Unassembled WGS sequence"/>
</dbReference>
<accession>A0A8T1JHX2</accession>
<protein>
    <submittedName>
        <fullName evidence="2">Uncharacterized protein</fullName>
    </submittedName>
</protein>
<evidence type="ECO:0000313" key="4">
    <source>
        <dbReference type="Proteomes" id="UP000736787"/>
    </source>
</evidence>
<dbReference type="AlphaFoldDB" id="A0A8T1JHX2"/>
<evidence type="ECO:0000313" key="3">
    <source>
        <dbReference type="EMBL" id="KAG2958017.1"/>
    </source>
</evidence>
<dbReference type="EMBL" id="RCMK01002399">
    <property type="protein sequence ID" value="KAG2881735.1"/>
    <property type="molecule type" value="Genomic_DNA"/>
</dbReference>
<dbReference type="EMBL" id="RCML01002400">
    <property type="protein sequence ID" value="KAG2958017.1"/>
    <property type="molecule type" value="Genomic_DNA"/>
</dbReference>
<evidence type="ECO:0000313" key="1">
    <source>
        <dbReference type="EMBL" id="KAG2821575.1"/>
    </source>
</evidence>
<dbReference type="EMBL" id="RCMG01001703">
    <property type="protein sequence ID" value="KAG2821575.1"/>
    <property type="molecule type" value="Genomic_DNA"/>
</dbReference>
<sequence length="46" mass="5164">MTTTPKNTKGPWLTSKEKCKIIEGHNRCPSLTLSQLAHWAERAGNK</sequence>
<evidence type="ECO:0000313" key="2">
    <source>
        <dbReference type="EMBL" id="KAG2881735.1"/>
    </source>
</evidence>
<name>A0A8T1JHX2_9STRA</name>
<dbReference type="Proteomes" id="UP000735874">
    <property type="component" value="Unassembled WGS sequence"/>
</dbReference>
<reference evidence="2" key="1">
    <citation type="submission" date="2018-10" db="EMBL/GenBank/DDBJ databases">
        <title>Effector identification in a new, highly contiguous assembly of the strawberry crown rot pathogen Phytophthora cactorum.</title>
        <authorList>
            <person name="Armitage A.D."/>
            <person name="Nellist C.F."/>
            <person name="Bates H."/>
            <person name="Vickerstaff R.J."/>
            <person name="Harrison R.J."/>
        </authorList>
    </citation>
    <scope>NUCLEOTIDE SEQUENCE</scope>
    <source>
        <strain evidence="1">15-7</strain>
        <strain evidence="2">4040</strain>
        <strain evidence="3">P415</strain>
    </source>
</reference>
<comment type="caution">
    <text evidence="2">The sequence shown here is derived from an EMBL/GenBank/DDBJ whole genome shotgun (WGS) entry which is preliminary data.</text>
</comment>
<organism evidence="2 4">
    <name type="scientific">Phytophthora cactorum</name>
    <dbReference type="NCBI Taxonomy" id="29920"/>
    <lineage>
        <taxon>Eukaryota</taxon>
        <taxon>Sar</taxon>
        <taxon>Stramenopiles</taxon>
        <taxon>Oomycota</taxon>
        <taxon>Peronosporomycetes</taxon>
        <taxon>Peronosporales</taxon>
        <taxon>Peronosporaceae</taxon>
        <taxon>Phytophthora</taxon>
    </lineage>
</organism>
<dbReference type="Proteomes" id="UP000736787">
    <property type="component" value="Unassembled WGS sequence"/>
</dbReference>